<organism evidence="1 2">
    <name type="scientific">Arctia plantaginis</name>
    <name type="common">Wood tiger moth</name>
    <name type="synonym">Phalaena plantaginis</name>
    <dbReference type="NCBI Taxonomy" id="874455"/>
    <lineage>
        <taxon>Eukaryota</taxon>
        <taxon>Metazoa</taxon>
        <taxon>Ecdysozoa</taxon>
        <taxon>Arthropoda</taxon>
        <taxon>Hexapoda</taxon>
        <taxon>Insecta</taxon>
        <taxon>Pterygota</taxon>
        <taxon>Neoptera</taxon>
        <taxon>Endopterygota</taxon>
        <taxon>Lepidoptera</taxon>
        <taxon>Glossata</taxon>
        <taxon>Ditrysia</taxon>
        <taxon>Noctuoidea</taxon>
        <taxon>Erebidae</taxon>
        <taxon>Arctiinae</taxon>
        <taxon>Arctia</taxon>
    </lineage>
</organism>
<protein>
    <submittedName>
        <fullName evidence="1">Uncharacterized protein</fullName>
    </submittedName>
</protein>
<sequence length="66" mass="6874">MFQRLGLFAVNQRTRCGSVISVCILRACSADDGAARAARGREAADGYISAGAAARSPLNEMALISD</sequence>
<accession>A0A8S1BF64</accession>
<dbReference type="OrthoDB" id="8194935at2759"/>
<dbReference type="EMBL" id="CADEBD010000880">
    <property type="protein sequence ID" value="CAB3260814.1"/>
    <property type="molecule type" value="Genomic_DNA"/>
</dbReference>
<evidence type="ECO:0000313" key="2">
    <source>
        <dbReference type="Proteomes" id="UP000494256"/>
    </source>
</evidence>
<gene>
    <name evidence="1" type="ORF">APLA_LOCUS17182</name>
</gene>
<reference evidence="1 2" key="1">
    <citation type="submission" date="2020-04" db="EMBL/GenBank/DDBJ databases">
        <authorList>
            <person name="Wallbank WR R."/>
            <person name="Pardo Diaz C."/>
            <person name="Kozak K."/>
            <person name="Martin S."/>
            <person name="Jiggins C."/>
            <person name="Moest M."/>
            <person name="Warren A I."/>
            <person name="Byers J.R.P. K."/>
            <person name="Montejo-Kovacevich G."/>
            <person name="Yen C E."/>
        </authorList>
    </citation>
    <scope>NUCLEOTIDE SEQUENCE [LARGE SCALE GENOMIC DNA]</scope>
</reference>
<comment type="caution">
    <text evidence="1">The sequence shown here is derived from an EMBL/GenBank/DDBJ whole genome shotgun (WGS) entry which is preliminary data.</text>
</comment>
<dbReference type="Proteomes" id="UP000494256">
    <property type="component" value="Unassembled WGS sequence"/>
</dbReference>
<dbReference type="AlphaFoldDB" id="A0A8S1BF64"/>
<name>A0A8S1BF64_ARCPL</name>
<evidence type="ECO:0000313" key="1">
    <source>
        <dbReference type="EMBL" id="CAB3260814.1"/>
    </source>
</evidence>
<proteinExistence type="predicted"/>